<name>A0A2V1EA14_9PLEO</name>
<evidence type="ECO:0000259" key="3">
    <source>
        <dbReference type="PROSITE" id="PS50800"/>
    </source>
</evidence>
<feature type="compositionally biased region" description="Basic and acidic residues" evidence="2">
    <location>
        <begin position="316"/>
        <end position="352"/>
    </location>
</feature>
<sequence>MAGDLTFVDADDVGHDEVGYESEYSGISMDGEEDEDYTPHDDANDDDFSIQGYEDYRVATPEHDEEDGNNEGRTTKRSRPAFHQRSMRHAERAGRRVRFTHDENSILLLGDAGDEEAKPRGPTSRVPGTFGRRNREKGSTLPAYHKKVTADLDSDDELMMDMRDKGYSDRQIADRLSRDGRVRFDMKSIATRVYRIRTAQAEHVDYLLKEGYVEWKAEDDQLLMRAYDLADIEIRYEMERLRAWRFRKVSEYMRRLNKSTVFSAEACADRYIKLVDGTAVIPSEIDDDPEARKRAQLEFVSKREAEREVEIRAKEKAEDEARRIKDEARSRQAKKAAEVAAKREQKETEKTNRAILRATKAQVRQQRASENTRRKQERKAQLAAAKRRRERDARTREHMKSIYGNDVIKAIGSSAPDPRQTLTTAELRVLCTQRGLESEGTKARLLQRIQEQDKRYDALELKERCQERKIPFGNNKSVMKYQLALFESRSFAYNDLGSDDDEDGEAGHHAPDLNAKPDSSAILDFGGEEDSEVSNELSDIE</sequence>
<feature type="domain" description="SAP" evidence="3">
    <location>
        <begin position="419"/>
        <end position="453"/>
    </location>
</feature>
<organism evidence="4 5">
    <name type="scientific">Periconia macrospinosa</name>
    <dbReference type="NCBI Taxonomy" id="97972"/>
    <lineage>
        <taxon>Eukaryota</taxon>
        <taxon>Fungi</taxon>
        <taxon>Dikarya</taxon>
        <taxon>Ascomycota</taxon>
        <taxon>Pezizomycotina</taxon>
        <taxon>Dothideomycetes</taxon>
        <taxon>Pleosporomycetidae</taxon>
        <taxon>Pleosporales</taxon>
        <taxon>Massarineae</taxon>
        <taxon>Periconiaceae</taxon>
        <taxon>Periconia</taxon>
    </lineage>
</organism>
<keyword evidence="5" id="KW-1185">Reference proteome</keyword>
<evidence type="ECO:0000313" key="5">
    <source>
        <dbReference type="Proteomes" id="UP000244855"/>
    </source>
</evidence>
<feature type="compositionally biased region" description="Basic and acidic residues" evidence="2">
    <location>
        <begin position="370"/>
        <end position="380"/>
    </location>
</feature>
<dbReference type="Proteomes" id="UP000244855">
    <property type="component" value="Unassembled WGS sequence"/>
</dbReference>
<keyword evidence="1" id="KW-0175">Coiled coil</keyword>
<evidence type="ECO:0000256" key="2">
    <source>
        <dbReference type="SAM" id="MobiDB-lite"/>
    </source>
</evidence>
<dbReference type="SMART" id="SM00513">
    <property type="entry name" value="SAP"/>
    <property type="match status" value="1"/>
</dbReference>
<dbReference type="Pfam" id="PF24625">
    <property type="entry name" value="DUF7626"/>
    <property type="match status" value="1"/>
</dbReference>
<gene>
    <name evidence="4" type="ORF">DM02DRAFT_703283</name>
</gene>
<dbReference type="InterPro" id="IPR003034">
    <property type="entry name" value="SAP_dom"/>
</dbReference>
<dbReference type="EMBL" id="KZ805304">
    <property type="protein sequence ID" value="PVI07371.1"/>
    <property type="molecule type" value="Genomic_DNA"/>
</dbReference>
<feature type="region of interest" description="Disordered" evidence="2">
    <location>
        <begin position="316"/>
        <end position="396"/>
    </location>
</feature>
<dbReference type="InterPro" id="IPR036361">
    <property type="entry name" value="SAP_dom_sf"/>
</dbReference>
<feature type="region of interest" description="Disordered" evidence="2">
    <location>
        <begin position="495"/>
        <end position="541"/>
    </location>
</feature>
<dbReference type="AlphaFoldDB" id="A0A2V1EA14"/>
<feature type="region of interest" description="Disordered" evidence="2">
    <location>
        <begin position="113"/>
        <end position="137"/>
    </location>
</feature>
<feature type="region of interest" description="Disordered" evidence="2">
    <location>
        <begin position="1"/>
        <end position="91"/>
    </location>
</feature>
<dbReference type="InterPro" id="IPR056043">
    <property type="entry name" value="DUF7626"/>
</dbReference>
<dbReference type="Pfam" id="PF02037">
    <property type="entry name" value="SAP"/>
    <property type="match status" value="1"/>
</dbReference>
<evidence type="ECO:0000256" key="1">
    <source>
        <dbReference type="SAM" id="Coils"/>
    </source>
</evidence>
<reference evidence="4 5" key="1">
    <citation type="journal article" date="2018" name="Sci. Rep.">
        <title>Comparative genomics provides insights into the lifestyle and reveals functional heterogeneity of dark septate endophytic fungi.</title>
        <authorList>
            <person name="Knapp D.G."/>
            <person name="Nemeth J.B."/>
            <person name="Barry K."/>
            <person name="Hainaut M."/>
            <person name="Henrissat B."/>
            <person name="Johnson J."/>
            <person name="Kuo A."/>
            <person name="Lim J.H.P."/>
            <person name="Lipzen A."/>
            <person name="Nolan M."/>
            <person name="Ohm R.A."/>
            <person name="Tamas L."/>
            <person name="Grigoriev I.V."/>
            <person name="Spatafora J.W."/>
            <person name="Nagy L.G."/>
            <person name="Kovacs G.M."/>
        </authorList>
    </citation>
    <scope>NUCLEOTIDE SEQUENCE [LARGE SCALE GENOMIC DNA]</scope>
    <source>
        <strain evidence="4 5">DSE2036</strain>
    </source>
</reference>
<dbReference type="Gene3D" id="1.10.720.30">
    <property type="entry name" value="SAP domain"/>
    <property type="match status" value="1"/>
</dbReference>
<dbReference type="SUPFAM" id="SSF68906">
    <property type="entry name" value="SAP domain"/>
    <property type="match status" value="1"/>
</dbReference>
<dbReference type="PROSITE" id="PS50800">
    <property type="entry name" value="SAP"/>
    <property type="match status" value="1"/>
</dbReference>
<feature type="coiled-coil region" evidence="1">
    <location>
        <begin position="442"/>
        <end position="469"/>
    </location>
</feature>
<feature type="compositionally biased region" description="Acidic residues" evidence="2">
    <location>
        <begin position="526"/>
        <end position="541"/>
    </location>
</feature>
<protein>
    <recommendedName>
        <fullName evidence="3">SAP domain-containing protein</fullName>
    </recommendedName>
</protein>
<proteinExistence type="predicted"/>
<feature type="compositionally biased region" description="Basic residues" evidence="2">
    <location>
        <begin position="75"/>
        <end position="87"/>
    </location>
</feature>
<dbReference type="OrthoDB" id="5321209at2759"/>
<evidence type="ECO:0000313" key="4">
    <source>
        <dbReference type="EMBL" id="PVI07371.1"/>
    </source>
</evidence>
<accession>A0A2V1EA14</accession>